<keyword evidence="3" id="KW-0813">Transport</keyword>
<dbReference type="InterPro" id="IPR021827">
    <property type="entry name" value="Nup186/Nup192/Nup205"/>
</dbReference>
<dbReference type="PANTHER" id="PTHR31344">
    <property type="entry name" value="NUCLEAR PORE COMPLEX PROTEIN NUP205"/>
    <property type="match status" value="1"/>
</dbReference>
<evidence type="ECO:0000256" key="3">
    <source>
        <dbReference type="ARBA" id="ARBA00022448"/>
    </source>
</evidence>
<protein>
    <submittedName>
        <fullName evidence="5">Nucleoporin NUP192</fullName>
    </submittedName>
</protein>
<reference evidence="5 6" key="1">
    <citation type="journal article" date="2018" name="BMC Genomics">
        <title>Comparative genome analyses reveal sequence features reflecting distinct modes of host-adaptation between dicot and monocot powdery mildew.</title>
        <authorList>
            <person name="Wu Y."/>
            <person name="Ma X."/>
            <person name="Pan Z."/>
            <person name="Kale S.D."/>
            <person name="Song Y."/>
            <person name="King H."/>
            <person name="Zhang Q."/>
            <person name="Presley C."/>
            <person name="Deng X."/>
            <person name="Wei C.I."/>
            <person name="Xiao S."/>
        </authorList>
    </citation>
    <scope>NUCLEOTIDE SEQUENCE [LARGE SCALE GENOMIC DNA]</scope>
    <source>
        <strain evidence="5">UMSG1</strain>
    </source>
</reference>
<dbReference type="EMBL" id="MCBS01024598">
    <property type="protein sequence ID" value="RKF73063.1"/>
    <property type="molecule type" value="Genomic_DNA"/>
</dbReference>
<name>A0A420IEU8_9PEZI</name>
<gene>
    <name evidence="5" type="ORF">GcM1_245001</name>
</gene>
<evidence type="ECO:0000256" key="4">
    <source>
        <dbReference type="ARBA" id="ARBA00023242"/>
    </source>
</evidence>
<sequence length="1656" mass="187620">MTDLSCLEGLQALHADLMALSEHRLSSIERLGAQLDRYMDDFRDLLDKKARNDSSRKRLVTGQVEIFGNEYKVNEEFQREAQQLADELDLDELEAAQIYYVAQTDKKSLGQPTLTNSLIIFHQRRKLILDCLQMICLLAADPDVGEVLRDDLLAILGQVVMPRAGSQRYTHRCLSCMSDIKSWLQRLADKLNGASVVGHFNSEILDAIEYQRVSLIKQHETIGTILFYLIKEKHSDVSDFHTILEILRKADKYENLLVHYIPALIACISKYGGTDAAGGLIDAHALHEKLMRQSSDNNQWTLAYVRAAFHVIWLSEYSGWFGESSDEGNFHQIQDDAKQRSKQFVEALNDGAFDFILTVSADIKSAEWYDPARHGLRQWLQRKSPAILTDTVSFSTVFQKVLMEQFEAFIESFIANLPDVLRKLRVDEDEQRQLSKDHDHDLDLERFIVIISYTFEGRPRAAFEGFWDVPDGVLLGFLCWASRRASTPLLSAFCEMLQSISEDDECATAAHQFLLDDYVPASGKMRRTHSITWNQIFKELAYFSGKIRDHPSPLQPQNFRPSAHGNILETEPESVMMLECYLRLITRLCSESEAARTFLIYHPTFSLIELLFQLASSAVGPRLRANAFTTLRSLLTNKTRNVSDLIWTSLDSWVFGTYAPGSMILNSVSSRFIAKESILHGLASGFEEPNAFVQLLHALIQPQIDDPGINNPGINNSIPFPETIGSNTRQPGISPYIDFTLDEVFGRPARDLESLDIVQRRLINLNCLEFISTCLETFNENLIIFGSQVPLSIDSAVRVSSLESYVLLHPFTRAMEWIFNQKIMDTLFTTVNQNPAEVACAEPDSPLVLCLLRGIRVMILILELQPTYFEIVRPLLKSHPDYERLAVSNTSFGCFEDGFLNHLTILPTLGRYCGTGHPELIISSLKLLEKLSSSSKLASASSDTLRGTGRNKALAALDDDSETISKILLREMEADIDINQGPQSPAYTIQLQILDFILSCLRASCNQPSVAHLLLGFRCGEEGLFIEPNSSFDKDVSLFHTILNLVVELPIADENDNISWLITLHYKALQVLKELWVTPISSCIIIPEMRKHDFFILMFVREQVIQPGMTWDGVDIRDPNFFSSLGPVSLSEFLGRRAILFQYFSIELRQISQIHSPSLKQRILETLMGSTKVEDDQTVDHANLFDFFDFVNFEIDSPIQPPQISWLTEADLSVCLEIQNSPQFSEDLARMEEFLSLKILEFVNTKQLENPQDIALLNYQAGELVDYSAKLNQKKKLIIHRHQLLKAWVHLIMIILEKGDFDQASKTNFVSRALQAIMPKLESDFVTVEESVEPVRLAKALLFSLDFDHDTFGQHHMTELVSDKVFQLFQISLRAINNVGTKVSLKEWHYNICFRYLSGMQHLSKASGLHRRFSINTIKSVGDKFIDLVCDDASNGEPLCRISALFLLICFVKMERDEDVKYIVKTLVRLNFIGLLVESLRNFSQVARNMSGEDSDIDMYLSYCHVKFALLQEISQTRFGATAICNAGLFHAIEDSGLFTIDPDLGVEIRGSDSVEKHYNVMVAMLRIICATILSRGPQNHQTINQGRKFLATNRPSIFNTLKKSAGLSVKNGISSGTIEELTDLYLFLISYTDFIDQSCETTRKASSIKEFTTFT</sequence>
<evidence type="ECO:0000313" key="6">
    <source>
        <dbReference type="Proteomes" id="UP000285326"/>
    </source>
</evidence>
<organism evidence="5 6">
    <name type="scientific">Golovinomyces cichoracearum</name>
    <dbReference type="NCBI Taxonomy" id="62708"/>
    <lineage>
        <taxon>Eukaryota</taxon>
        <taxon>Fungi</taxon>
        <taxon>Dikarya</taxon>
        <taxon>Ascomycota</taxon>
        <taxon>Pezizomycotina</taxon>
        <taxon>Leotiomycetes</taxon>
        <taxon>Erysiphales</taxon>
        <taxon>Erysiphaceae</taxon>
        <taxon>Golovinomyces</taxon>
    </lineage>
</organism>
<dbReference type="PANTHER" id="PTHR31344:SF0">
    <property type="entry name" value="NUCLEAR PORE COMPLEX PROTEIN NUP205"/>
    <property type="match status" value="1"/>
</dbReference>
<dbReference type="GO" id="GO:0006999">
    <property type="term" value="P:nuclear pore organization"/>
    <property type="evidence" value="ECO:0007669"/>
    <property type="project" value="TreeGrafter"/>
</dbReference>
<evidence type="ECO:0000256" key="2">
    <source>
        <dbReference type="ARBA" id="ARBA00005892"/>
    </source>
</evidence>
<accession>A0A420IEU8</accession>
<comment type="caution">
    <text evidence="5">The sequence shown here is derived from an EMBL/GenBank/DDBJ whole genome shotgun (WGS) entry which is preliminary data.</text>
</comment>
<keyword evidence="4" id="KW-0539">Nucleus</keyword>
<dbReference type="GO" id="GO:0017056">
    <property type="term" value="F:structural constituent of nuclear pore"/>
    <property type="evidence" value="ECO:0007669"/>
    <property type="project" value="TreeGrafter"/>
</dbReference>
<dbReference type="Pfam" id="PF11894">
    <property type="entry name" value="Nup192"/>
    <property type="match status" value="1"/>
</dbReference>
<evidence type="ECO:0000313" key="5">
    <source>
        <dbReference type="EMBL" id="RKF73063.1"/>
    </source>
</evidence>
<comment type="similarity">
    <text evidence="2">Belongs to the NUP186/NUP192/NUP205 family.</text>
</comment>
<dbReference type="GO" id="GO:0044611">
    <property type="term" value="C:nuclear pore inner ring"/>
    <property type="evidence" value="ECO:0007669"/>
    <property type="project" value="TreeGrafter"/>
</dbReference>
<dbReference type="Proteomes" id="UP000285326">
    <property type="component" value="Unassembled WGS sequence"/>
</dbReference>
<proteinExistence type="inferred from homology"/>
<evidence type="ECO:0000256" key="1">
    <source>
        <dbReference type="ARBA" id="ARBA00004123"/>
    </source>
</evidence>
<comment type="subcellular location">
    <subcellularLocation>
        <location evidence="1">Nucleus</location>
    </subcellularLocation>
</comment>